<dbReference type="Gene3D" id="3.40.50.1820">
    <property type="entry name" value="alpha/beta hydrolase"/>
    <property type="match status" value="1"/>
</dbReference>
<dbReference type="CDD" id="cd00707">
    <property type="entry name" value="Pancreat_lipase_like"/>
    <property type="match status" value="1"/>
</dbReference>
<dbReference type="GO" id="GO:0016298">
    <property type="term" value="F:lipase activity"/>
    <property type="evidence" value="ECO:0007669"/>
    <property type="project" value="InterPro"/>
</dbReference>
<dbReference type="SUPFAM" id="SSF53474">
    <property type="entry name" value="alpha/beta-Hydrolases"/>
    <property type="match status" value="1"/>
</dbReference>
<feature type="chain" id="PRO_5035937999" description="Lipase domain-containing protein" evidence="5">
    <location>
        <begin position="22"/>
        <end position="350"/>
    </location>
</feature>
<keyword evidence="3" id="KW-0964">Secreted</keyword>
<keyword evidence="5" id="KW-0732">Signal</keyword>
<organism evidence="7 8">
    <name type="scientific">Arctia plantaginis</name>
    <name type="common">Wood tiger moth</name>
    <name type="synonym">Phalaena plantaginis</name>
    <dbReference type="NCBI Taxonomy" id="874455"/>
    <lineage>
        <taxon>Eukaryota</taxon>
        <taxon>Metazoa</taxon>
        <taxon>Ecdysozoa</taxon>
        <taxon>Arthropoda</taxon>
        <taxon>Hexapoda</taxon>
        <taxon>Insecta</taxon>
        <taxon>Pterygota</taxon>
        <taxon>Neoptera</taxon>
        <taxon>Endopterygota</taxon>
        <taxon>Lepidoptera</taxon>
        <taxon>Glossata</taxon>
        <taxon>Ditrysia</taxon>
        <taxon>Noctuoidea</taxon>
        <taxon>Erebidae</taxon>
        <taxon>Arctiinae</taxon>
        <taxon>Arctia</taxon>
    </lineage>
</organism>
<protein>
    <recommendedName>
        <fullName evidence="6">Lipase domain-containing protein</fullName>
    </recommendedName>
</protein>
<dbReference type="EMBL" id="CADEBC010000135">
    <property type="protein sequence ID" value="CAB3223528.1"/>
    <property type="molecule type" value="Genomic_DNA"/>
</dbReference>
<evidence type="ECO:0000256" key="3">
    <source>
        <dbReference type="ARBA" id="ARBA00022525"/>
    </source>
</evidence>
<dbReference type="Pfam" id="PF00151">
    <property type="entry name" value="Lipase"/>
    <property type="match status" value="1"/>
</dbReference>
<dbReference type="InterPro" id="IPR029058">
    <property type="entry name" value="AB_hydrolase_fold"/>
</dbReference>
<dbReference type="PANTHER" id="PTHR11610">
    <property type="entry name" value="LIPASE"/>
    <property type="match status" value="1"/>
</dbReference>
<comment type="similarity">
    <text evidence="2 4">Belongs to the AB hydrolase superfamily. Lipase family.</text>
</comment>
<dbReference type="PRINTS" id="PR00821">
    <property type="entry name" value="TAGLIPASE"/>
</dbReference>
<gene>
    <name evidence="7" type="ORF">APLA_LOCUS1696</name>
</gene>
<dbReference type="InterPro" id="IPR033906">
    <property type="entry name" value="Lipase_N"/>
</dbReference>
<evidence type="ECO:0000313" key="8">
    <source>
        <dbReference type="Proteomes" id="UP000494106"/>
    </source>
</evidence>
<comment type="subcellular location">
    <subcellularLocation>
        <location evidence="1">Secreted</location>
    </subcellularLocation>
</comment>
<evidence type="ECO:0000256" key="4">
    <source>
        <dbReference type="RuleBase" id="RU004262"/>
    </source>
</evidence>
<evidence type="ECO:0000259" key="6">
    <source>
        <dbReference type="Pfam" id="PF00151"/>
    </source>
</evidence>
<evidence type="ECO:0000256" key="1">
    <source>
        <dbReference type="ARBA" id="ARBA00004613"/>
    </source>
</evidence>
<dbReference type="GO" id="GO:0005615">
    <property type="term" value="C:extracellular space"/>
    <property type="evidence" value="ECO:0007669"/>
    <property type="project" value="TreeGrafter"/>
</dbReference>
<evidence type="ECO:0000256" key="2">
    <source>
        <dbReference type="ARBA" id="ARBA00010701"/>
    </source>
</evidence>
<feature type="domain" description="Lipase" evidence="6">
    <location>
        <begin position="108"/>
        <end position="327"/>
    </location>
</feature>
<keyword evidence="8" id="KW-1185">Reference proteome</keyword>
<name>A0A8S0YWU1_ARCPL</name>
<dbReference type="Proteomes" id="UP000494106">
    <property type="component" value="Unassembled WGS sequence"/>
</dbReference>
<dbReference type="OrthoDB" id="199913at2759"/>
<accession>A0A8S0YWU1</accession>
<dbReference type="InterPro" id="IPR000734">
    <property type="entry name" value="TAG_lipase"/>
</dbReference>
<sequence length="350" mass="39790">MFLNNINVLCLIICLTDFSRSLPYDNLNHTNLYGNDYGTKWIYFPNGDGFPHYVNLRTPENGIKFDMRRPIDGLIEFRLYIGNDTYSYIELNEIGQPYEKIYQDTTMMIMSSHKPLKIITHGWKSSADKEGVEDIKTAYLETKNVKVITIDWSEVADSIYPWVAYQAKGIGAKVAQFISALHKRYNITGKQFHLIGHSLGAHIMGIAASRSNFTVDRITGLDPARPLFEYPSFKHLENLDPSDADFVDVIHTCCGVLGYEAPTGTVDFYPNSGFPPQPGCGSIQKIFEACSHGRSFHYFSESIKYPEAFPAYHCHDWFDYLGNRCNNYSYMGESTDCAANYFLGDTYGEE</sequence>
<dbReference type="GO" id="GO:0016042">
    <property type="term" value="P:lipid catabolic process"/>
    <property type="evidence" value="ECO:0007669"/>
    <property type="project" value="TreeGrafter"/>
</dbReference>
<reference evidence="7 8" key="1">
    <citation type="submission" date="2020-04" db="EMBL/GenBank/DDBJ databases">
        <authorList>
            <person name="Wallbank WR R."/>
            <person name="Pardo Diaz C."/>
            <person name="Kozak K."/>
            <person name="Martin S."/>
            <person name="Jiggins C."/>
            <person name="Moest M."/>
            <person name="Warren A I."/>
            <person name="Byers J.R.P. K."/>
            <person name="Montejo-Kovacevich G."/>
            <person name="Yen C E."/>
        </authorList>
    </citation>
    <scope>NUCLEOTIDE SEQUENCE [LARGE SCALE GENOMIC DNA]</scope>
</reference>
<comment type="caution">
    <text evidence="7">The sequence shown here is derived from an EMBL/GenBank/DDBJ whole genome shotgun (WGS) entry which is preliminary data.</text>
</comment>
<dbReference type="AlphaFoldDB" id="A0A8S0YWU1"/>
<evidence type="ECO:0000313" key="7">
    <source>
        <dbReference type="EMBL" id="CAB3223528.1"/>
    </source>
</evidence>
<proteinExistence type="inferred from homology"/>
<dbReference type="InterPro" id="IPR013818">
    <property type="entry name" value="Lipase"/>
</dbReference>
<evidence type="ECO:0000256" key="5">
    <source>
        <dbReference type="SAM" id="SignalP"/>
    </source>
</evidence>
<feature type="signal peptide" evidence="5">
    <location>
        <begin position="1"/>
        <end position="21"/>
    </location>
</feature>